<evidence type="ECO:0000256" key="7">
    <source>
        <dbReference type="ARBA" id="ARBA00022825"/>
    </source>
</evidence>
<feature type="domain" description="Peptidase S49" evidence="11">
    <location>
        <begin position="160"/>
        <end position="300"/>
    </location>
</feature>
<dbReference type="Pfam" id="PF01343">
    <property type="entry name" value="Peptidase_S49"/>
    <property type="match status" value="1"/>
</dbReference>
<dbReference type="Gene3D" id="6.20.330.10">
    <property type="match status" value="1"/>
</dbReference>
<evidence type="ECO:0000256" key="3">
    <source>
        <dbReference type="ARBA" id="ARBA00022475"/>
    </source>
</evidence>
<keyword evidence="4 13" id="KW-0645">Protease</keyword>
<dbReference type="Pfam" id="PF08496">
    <property type="entry name" value="Peptidase_S49_N"/>
    <property type="match status" value="1"/>
</dbReference>
<reference evidence="13" key="2">
    <citation type="submission" date="2023-10" db="EMBL/GenBank/DDBJ databases">
        <authorList>
            <person name="Koga R."/>
            <person name="Fukatsu T."/>
        </authorList>
    </citation>
    <scope>NUCLEOTIDE SEQUENCE</scope>
    <source>
        <strain evidence="13">Kw-01</strain>
    </source>
</reference>
<dbReference type="NCBIfam" id="NF008745">
    <property type="entry name" value="PRK11778.1"/>
    <property type="match status" value="1"/>
</dbReference>
<dbReference type="EMBL" id="AP028961">
    <property type="protein sequence ID" value="BET44614.1"/>
    <property type="molecule type" value="Genomic_DNA"/>
</dbReference>
<evidence type="ECO:0000256" key="6">
    <source>
        <dbReference type="ARBA" id="ARBA00022801"/>
    </source>
</evidence>
<sequence length="341" mass="38901">MEFFLSYGLFLAKIITSIIFIIIILLIIFNCTMRKQNKKGNLKITNLTEIYNTRQYIMKQAKMKNSDYKIWLKNYKKQEKIKAKKEKILLKKKQIIFKKPSLFVINFKGSINACEVSSLREEINTILSIADNNDEVLVKLESCGGVVHGYGLAAAQLNRLKEKGLKLTVSVDKVAASGGYMMASVANRIIAAPFAIIGSIGVVAQIPNFNRLLKKNNIDIELHTAGEHKRTLTIFGENTEHGRKKFINDLHETHKLFKDFIQNNRPNIDIDSIATGEYWYGKHALEKGLIDQLGVSDDIIINNINNYDIIEVVYTPNKKVINRILNNVMNTINKLPIFYTY</sequence>
<dbReference type="InterPro" id="IPR002142">
    <property type="entry name" value="Peptidase_S49"/>
</dbReference>
<evidence type="ECO:0000259" key="12">
    <source>
        <dbReference type="Pfam" id="PF08496"/>
    </source>
</evidence>
<evidence type="ECO:0000256" key="8">
    <source>
        <dbReference type="ARBA" id="ARBA00022989"/>
    </source>
</evidence>
<name>A0AAT9G4F5_9ENTR</name>
<proteinExistence type="inferred from homology"/>
<dbReference type="CDD" id="cd07023">
    <property type="entry name" value="S49_Sppa_N_C"/>
    <property type="match status" value="1"/>
</dbReference>
<dbReference type="PANTHER" id="PTHR42987">
    <property type="entry name" value="PEPTIDASE S49"/>
    <property type="match status" value="1"/>
</dbReference>
<evidence type="ECO:0000259" key="11">
    <source>
        <dbReference type="Pfam" id="PF01343"/>
    </source>
</evidence>
<dbReference type="PANTHER" id="PTHR42987:SF4">
    <property type="entry name" value="PROTEASE SOHB-RELATED"/>
    <property type="match status" value="1"/>
</dbReference>
<dbReference type="GO" id="GO:0006508">
    <property type="term" value="P:proteolysis"/>
    <property type="evidence" value="ECO:0007669"/>
    <property type="project" value="UniProtKB-KW"/>
</dbReference>
<evidence type="ECO:0000256" key="5">
    <source>
        <dbReference type="ARBA" id="ARBA00022692"/>
    </source>
</evidence>
<organism evidence="13">
    <name type="scientific">Candidatus Aschnera chinzeii</name>
    <dbReference type="NCBI Taxonomy" id="1485666"/>
    <lineage>
        <taxon>Bacteria</taxon>
        <taxon>Pseudomonadati</taxon>
        <taxon>Pseudomonadota</taxon>
        <taxon>Gammaproteobacteria</taxon>
        <taxon>Enterobacterales</taxon>
        <taxon>Enterobacteriaceae</taxon>
        <taxon>Candidatus Aschnera</taxon>
    </lineage>
</organism>
<dbReference type="Gene3D" id="3.90.226.10">
    <property type="entry name" value="2-enoyl-CoA Hydratase, Chain A, domain 1"/>
    <property type="match status" value="1"/>
</dbReference>
<evidence type="ECO:0000313" key="13">
    <source>
        <dbReference type="EMBL" id="BET44614.1"/>
    </source>
</evidence>
<evidence type="ECO:0000256" key="1">
    <source>
        <dbReference type="ARBA" id="ARBA00004236"/>
    </source>
</evidence>
<evidence type="ECO:0000256" key="9">
    <source>
        <dbReference type="ARBA" id="ARBA00023136"/>
    </source>
</evidence>
<dbReference type="InterPro" id="IPR029045">
    <property type="entry name" value="ClpP/crotonase-like_dom_sf"/>
</dbReference>
<keyword evidence="9 10" id="KW-0472">Membrane</keyword>
<feature type="transmembrane region" description="Helical" evidence="10">
    <location>
        <begin position="189"/>
        <end position="207"/>
    </location>
</feature>
<evidence type="ECO:0000256" key="2">
    <source>
        <dbReference type="ARBA" id="ARBA00008683"/>
    </source>
</evidence>
<comment type="subcellular location">
    <subcellularLocation>
        <location evidence="1">Cell membrane</location>
    </subcellularLocation>
</comment>
<gene>
    <name evidence="13" type="primary">sohB</name>
    <name evidence="13" type="ORF">ACHINZ_2860</name>
</gene>
<protein>
    <submittedName>
        <fullName evidence="13">Protease SohB</fullName>
    </submittedName>
</protein>
<reference evidence="13" key="1">
    <citation type="journal article" date="2023" name="Front. Microbiol.">
        <title>Genome analysis of Candidatus Aschnera chinzeii, the bacterial endosymbiont of the blood-sucking bat fly Penicillidia jenynsii (Insecta: Diptera: Nycteribiidae).</title>
        <authorList>
            <person name="Koga R."/>
            <person name="Moriyama M."/>
            <person name="Nozaki T."/>
            <person name="Fukatsu T."/>
        </authorList>
    </citation>
    <scope>NUCLEOTIDE SEQUENCE</scope>
    <source>
        <strain evidence="13">Kw-01</strain>
    </source>
</reference>
<keyword evidence="5 10" id="KW-0812">Transmembrane</keyword>
<feature type="domain" description="Peptidase S49 N-terminal proteobacteria" evidence="12">
    <location>
        <begin position="2"/>
        <end position="157"/>
    </location>
</feature>
<dbReference type="AlphaFoldDB" id="A0AAT9G4F5"/>
<feature type="transmembrane region" description="Helical" evidence="10">
    <location>
        <begin position="6"/>
        <end position="29"/>
    </location>
</feature>
<keyword evidence="7" id="KW-0720">Serine protease</keyword>
<keyword evidence="3" id="KW-1003">Cell membrane</keyword>
<dbReference type="GO" id="GO:0004252">
    <property type="term" value="F:serine-type endopeptidase activity"/>
    <property type="evidence" value="ECO:0007669"/>
    <property type="project" value="InterPro"/>
</dbReference>
<dbReference type="InterPro" id="IPR013703">
    <property type="entry name" value="Peptidase_S49_N_proteobac"/>
</dbReference>
<keyword evidence="6" id="KW-0378">Hydrolase</keyword>
<comment type="similarity">
    <text evidence="2">Belongs to the peptidase S49 family.</text>
</comment>
<evidence type="ECO:0000256" key="10">
    <source>
        <dbReference type="SAM" id="Phobius"/>
    </source>
</evidence>
<accession>A0AAT9G4F5</accession>
<evidence type="ECO:0000256" key="4">
    <source>
        <dbReference type="ARBA" id="ARBA00022670"/>
    </source>
</evidence>
<dbReference type="GO" id="GO:0005886">
    <property type="term" value="C:plasma membrane"/>
    <property type="evidence" value="ECO:0007669"/>
    <property type="project" value="UniProtKB-SubCell"/>
</dbReference>
<keyword evidence="8 10" id="KW-1133">Transmembrane helix</keyword>
<dbReference type="SUPFAM" id="SSF52096">
    <property type="entry name" value="ClpP/crotonase"/>
    <property type="match status" value="1"/>
</dbReference>
<dbReference type="InterPro" id="IPR047272">
    <property type="entry name" value="S49_SppA_C"/>
</dbReference>